<dbReference type="GO" id="GO:0004176">
    <property type="term" value="F:ATP-dependent peptidase activity"/>
    <property type="evidence" value="ECO:0007669"/>
    <property type="project" value="UniProtKB-UniRule"/>
</dbReference>
<keyword evidence="7 9" id="KW-0067">ATP-binding</keyword>
<dbReference type="InterPro" id="IPR020568">
    <property type="entry name" value="Ribosomal_Su5_D2-typ_SF"/>
</dbReference>
<dbReference type="PROSITE" id="PS01046">
    <property type="entry name" value="LON_SER"/>
    <property type="match status" value="1"/>
</dbReference>
<evidence type="ECO:0000256" key="3">
    <source>
        <dbReference type="ARBA" id="ARBA00022670"/>
    </source>
</evidence>
<dbReference type="Gene3D" id="3.40.50.300">
    <property type="entry name" value="P-loop containing nucleotide triphosphate hydrolases"/>
    <property type="match status" value="1"/>
</dbReference>
<feature type="binding site" evidence="9 12">
    <location>
        <begin position="354"/>
        <end position="361"/>
    </location>
    <ligand>
        <name>ATP</name>
        <dbReference type="ChEBI" id="CHEBI:30616"/>
    </ligand>
</feature>
<dbReference type="InterPro" id="IPR008269">
    <property type="entry name" value="Lon_proteolytic"/>
</dbReference>
<comment type="induction">
    <text evidence="9">By heat shock.</text>
</comment>
<dbReference type="Pfam" id="PF00004">
    <property type="entry name" value="AAA"/>
    <property type="match status" value="1"/>
</dbReference>
<feature type="domain" description="Lon proteolytic" evidence="15">
    <location>
        <begin position="590"/>
        <end position="771"/>
    </location>
</feature>
<organism evidence="17 18">
    <name type="scientific">Schinkia azotoformans LMG 9581</name>
    <dbReference type="NCBI Taxonomy" id="1131731"/>
    <lineage>
        <taxon>Bacteria</taxon>
        <taxon>Bacillati</taxon>
        <taxon>Bacillota</taxon>
        <taxon>Bacilli</taxon>
        <taxon>Bacillales</taxon>
        <taxon>Bacillaceae</taxon>
        <taxon>Calidifontibacillus/Schinkia group</taxon>
        <taxon>Schinkia</taxon>
    </lineage>
</organism>
<evidence type="ECO:0000256" key="2">
    <source>
        <dbReference type="ARBA" id="ARBA00022490"/>
    </source>
</evidence>
<dbReference type="InterPro" id="IPR014721">
    <property type="entry name" value="Ribsml_uS5_D2-typ_fold_subgr"/>
</dbReference>
<dbReference type="GO" id="GO:0005524">
    <property type="term" value="F:ATP binding"/>
    <property type="evidence" value="ECO:0007669"/>
    <property type="project" value="UniProtKB-UniRule"/>
</dbReference>
<evidence type="ECO:0000259" key="16">
    <source>
        <dbReference type="PROSITE" id="PS51787"/>
    </source>
</evidence>
<dbReference type="Pfam" id="PF05362">
    <property type="entry name" value="Lon_C"/>
    <property type="match status" value="1"/>
</dbReference>
<dbReference type="SMART" id="SM00382">
    <property type="entry name" value="AAA"/>
    <property type="match status" value="1"/>
</dbReference>
<evidence type="ECO:0000256" key="10">
    <source>
        <dbReference type="PIRNR" id="PIRNR001174"/>
    </source>
</evidence>
<dbReference type="SUPFAM" id="SSF54211">
    <property type="entry name" value="Ribosomal protein S5 domain 2-like"/>
    <property type="match status" value="1"/>
</dbReference>
<dbReference type="InterPro" id="IPR054594">
    <property type="entry name" value="Lon_lid"/>
</dbReference>
<dbReference type="PATRIC" id="fig|1131731.3.peg.190"/>
<dbReference type="PROSITE" id="PS51786">
    <property type="entry name" value="LON_PROTEOLYTIC"/>
    <property type="match status" value="1"/>
</dbReference>
<evidence type="ECO:0000256" key="4">
    <source>
        <dbReference type="ARBA" id="ARBA00022741"/>
    </source>
</evidence>
<dbReference type="HAMAP" id="MF_01973">
    <property type="entry name" value="lon_bact"/>
    <property type="match status" value="1"/>
</dbReference>
<keyword evidence="18" id="KW-1185">Reference proteome</keyword>
<evidence type="ECO:0000256" key="5">
    <source>
        <dbReference type="ARBA" id="ARBA00022801"/>
    </source>
</evidence>
<evidence type="ECO:0000313" key="17">
    <source>
        <dbReference type="EMBL" id="EKN70578.1"/>
    </source>
</evidence>
<dbReference type="FunFam" id="1.20.5.5270:FF:000002">
    <property type="entry name" value="Lon protease homolog"/>
    <property type="match status" value="1"/>
</dbReference>
<proteinExistence type="evidence at transcript level"/>
<name>K6DQV1_SCHAZ</name>
<dbReference type="GO" id="GO:0004252">
    <property type="term" value="F:serine-type endopeptidase activity"/>
    <property type="evidence" value="ECO:0007669"/>
    <property type="project" value="UniProtKB-UniRule"/>
</dbReference>
<dbReference type="InterPro" id="IPR008268">
    <property type="entry name" value="Peptidase_S16_AS"/>
</dbReference>
<dbReference type="RefSeq" id="WP_003329293.1">
    <property type="nucleotide sequence ID" value="NZ_AJLR01000008.1"/>
</dbReference>
<evidence type="ECO:0000256" key="13">
    <source>
        <dbReference type="PROSITE-ProRule" id="PRU01122"/>
    </source>
</evidence>
<dbReference type="InterPro" id="IPR003593">
    <property type="entry name" value="AAA+_ATPase"/>
</dbReference>
<dbReference type="GO" id="GO:0005737">
    <property type="term" value="C:cytoplasm"/>
    <property type="evidence" value="ECO:0007669"/>
    <property type="project" value="UniProtKB-SubCell"/>
</dbReference>
<dbReference type="EC" id="3.4.21.53" evidence="9 10"/>
<evidence type="ECO:0000313" key="18">
    <source>
        <dbReference type="Proteomes" id="UP000006315"/>
    </source>
</evidence>
<dbReference type="InterPro" id="IPR003959">
    <property type="entry name" value="ATPase_AAA_core"/>
</dbReference>
<dbReference type="MEROPS" id="S16.001"/>
<reference evidence="17 18" key="1">
    <citation type="journal article" date="2012" name="Front. Microbiol.">
        <title>Redundancy and modularity in membrane-associated dissimilatory nitrate reduction in Bacillus.</title>
        <authorList>
            <person name="Heylen K."/>
            <person name="Keltjens J."/>
        </authorList>
    </citation>
    <scope>NUCLEOTIDE SEQUENCE [LARGE SCALE GENOMIC DNA]</scope>
    <source>
        <strain evidence="17 18">LMG 9581</strain>
    </source>
</reference>
<dbReference type="PROSITE" id="PS51787">
    <property type="entry name" value="LON_N"/>
    <property type="match status" value="1"/>
</dbReference>
<dbReference type="GO" id="GO:0016887">
    <property type="term" value="F:ATP hydrolysis activity"/>
    <property type="evidence" value="ECO:0007669"/>
    <property type="project" value="UniProtKB-UniRule"/>
</dbReference>
<dbReference type="CDD" id="cd19500">
    <property type="entry name" value="RecA-like_Lon"/>
    <property type="match status" value="1"/>
</dbReference>
<dbReference type="InterPro" id="IPR046336">
    <property type="entry name" value="Lon_prtase_N_sf"/>
</dbReference>
<dbReference type="Gene3D" id="1.10.8.60">
    <property type="match status" value="1"/>
</dbReference>
<dbReference type="GO" id="GO:0006515">
    <property type="term" value="P:protein quality control for misfolded or incompletely synthesized proteins"/>
    <property type="evidence" value="ECO:0007669"/>
    <property type="project" value="UniProtKB-UniRule"/>
</dbReference>
<dbReference type="Proteomes" id="UP000006315">
    <property type="component" value="Unassembled WGS sequence"/>
</dbReference>
<accession>K6DQV1</accession>
<dbReference type="InterPro" id="IPR027417">
    <property type="entry name" value="P-loop_NTPase"/>
</dbReference>
<comment type="catalytic activity">
    <reaction evidence="9 10 13">
        <text>Hydrolysis of proteins in presence of ATP.</text>
        <dbReference type="EC" id="3.4.21.53"/>
    </reaction>
</comment>
<sequence>MTNNKEMIVPLLPLRGLLVYPTMVLHLDVGREKSVQALEKAMVDEHLICLATQKEVGVNDPSEEDIFEVGTLSKVKQMLKLPNGTIRVLVEGISRARILQYIDDEDTFLVQIEQIVESEEANSEERALMRTLLSQFEQYIKLSKKITAETYASVADIEGPGRMADIISSHLSLKIKEKQDILETLDVKERLEKMIVLINNEKEILNLEKKIGQRVKRSIERTQKEYYLREQMKAIQKELGDKEGKTGEVETFRDKIEQAGMPERVKETALKEVDRFEKVPASSAESSVIRNYIDWLLALPWHKETTDNLDIKNAENVLDADHYGLEKVKERVLEYLAVQKLTKSLKGPILCLVGPPGVGKTSLARSISKALGRNFVRVSLGGVRDEAEIRGHRRTYVGAMPGRIIQGMKKAGTINPLFLLDEIDKMSSDFRGDPSSAMLEVLDPEQNANFSDHYIEETYDLSKVMFIATANNIGTIPGPLLDRMEVISIAGYTEVEKLHIAKDHLLPKQVKAHGLEKGKLQIRDEALIKVIRTYTREAGVRSLERQIANLCRKAAKIIVTEDRKRIIITEKSLEEFLGKPRFRFGQAEIQDQVGAATGLAYTTAGGDTLAIEVSVVPGKGKLTLTGKLGEVMKESAQAAFSYIRSRAKELNIDPEFHEKNDIHIHVPEGAIPKDGPSAGITMATALVSALTGRAVRKEVGMTGEITLRGRVLPIGGLKEKSLAAHRAGLKTIIIPKENEKDLEDIPESVRDDLMYIPVEHLDEVLEHALTGEGK</sequence>
<dbReference type="SMART" id="SM00464">
    <property type="entry name" value="LON"/>
    <property type="match status" value="1"/>
</dbReference>
<dbReference type="InterPro" id="IPR027543">
    <property type="entry name" value="Lon_bac"/>
</dbReference>
<evidence type="ECO:0000256" key="9">
    <source>
        <dbReference type="HAMAP-Rule" id="MF_01973"/>
    </source>
</evidence>
<evidence type="ECO:0000256" key="1">
    <source>
        <dbReference type="ARBA" id="ARBA00004496"/>
    </source>
</evidence>
<evidence type="ECO:0000256" key="12">
    <source>
        <dbReference type="PIRSR" id="PIRSR001174-2"/>
    </source>
</evidence>
<comment type="subcellular location">
    <subcellularLocation>
        <location evidence="1 9 10">Cytoplasm</location>
    </subcellularLocation>
</comment>
<dbReference type="PANTHER" id="PTHR10046">
    <property type="entry name" value="ATP DEPENDENT LON PROTEASE FAMILY MEMBER"/>
    <property type="match status" value="1"/>
</dbReference>
<dbReference type="GO" id="GO:0034605">
    <property type="term" value="P:cellular response to heat"/>
    <property type="evidence" value="ECO:0007669"/>
    <property type="project" value="UniProtKB-UniRule"/>
</dbReference>
<comment type="similarity">
    <text evidence="9 10 13 14">Belongs to the peptidase S16 family.</text>
</comment>
<gene>
    <name evidence="9" type="primary">lon</name>
    <name evidence="17" type="ORF">BAZO_00915</name>
</gene>
<dbReference type="InterPro" id="IPR003111">
    <property type="entry name" value="Lon_prtase_N"/>
</dbReference>
<dbReference type="Pfam" id="PF22667">
    <property type="entry name" value="Lon_lid"/>
    <property type="match status" value="1"/>
</dbReference>
<dbReference type="FunFam" id="3.40.50.300:FF:000382">
    <property type="entry name" value="Lon protease homolog 2, peroxisomal"/>
    <property type="match status" value="1"/>
</dbReference>
<evidence type="ECO:0000256" key="8">
    <source>
        <dbReference type="ARBA" id="ARBA00023016"/>
    </source>
</evidence>
<evidence type="ECO:0000259" key="15">
    <source>
        <dbReference type="PROSITE" id="PS51786"/>
    </source>
</evidence>
<dbReference type="Gene3D" id="3.30.230.10">
    <property type="match status" value="1"/>
</dbReference>
<dbReference type="GO" id="GO:0043565">
    <property type="term" value="F:sequence-specific DNA binding"/>
    <property type="evidence" value="ECO:0007669"/>
    <property type="project" value="UniProtKB-UniRule"/>
</dbReference>
<dbReference type="Gene3D" id="1.20.5.5270">
    <property type="match status" value="1"/>
</dbReference>
<protein>
    <recommendedName>
        <fullName evidence="9 10">Lon protease</fullName>
        <ecNumber evidence="9 10">3.4.21.53</ecNumber>
    </recommendedName>
    <alternativeName>
        <fullName evidence="9">ATP-dependent protease La</fullName>
    </alternativeName>
</protein>
<dbReference type="InterPro" id="IPR027065">
    <property type="entry name" value="Lon_Prtase"/>
</dbReference>
<keyword evidence="4 9" id="KW-0547">Nucleotide-binding</keyword>
<keyword evidence="3 9" id="KW-0645">Protease</keyword>
<evidence type="ECO:0000256" key="7">
    <source>
        <dbReference type="ARBA" id="ARBA00022840"/>
    </source>
</evidence>
<keyword evidence="6 9" id="KW-0720">Serine protease</keyword>
<feature type="domain" description="Lon N-terminal" evidence="16">
    <location>
        <begin position="9"/>
        <end position="202"/>
    </location>
</feature>
<dbReference type="FunFam" id="3.30.230.10:FF:000010">
    <property type="entry name" value="Lon protease"/>
    <property type="match status" value="1"/>
</dbReference>
<feature type="active site" evidence="9 11">
    <location>
        <position position="677"/>
    </location>
</feature>
<dbReference type="Gene3D" id="1.20.58.1480">
    <property type="match status" value="1"/>
</dbReference>
<dbReference type="AlphaFoldDB" id="K6DQV1"/>
<dbReference type="SUPFAM" id="SSF52540">
    <property type="entry name" value="P-loop containing nucleoside triphosphate hydrolases"/>
    <property type="match status" value="1"/>
</dbReference>
<dbReference type="PRINTS" id="PR00830">
    <property type="entry name" value="ENDOLAPTASE"/>
</dbReference>
<dbReference type="Gene3D" id="2.30.130.40">
    <property type="entry name" value="LON domain-like"/>
    <property type="match status" value="1"/>
</dbReference>
<evidence type="ECO:0000256" key="6">
    <source>
        <dbReference type="ARBA" id="ARBA00022825"/>
    </source>
</evidence>
<feature type="active site" evidence="9 11">
    <location>
        <position position="720"/>
    </location>
</feature>
<dbReference type="NCBIfam" id="NF008053">
    <property type="entry name" value="PRK10787.1"/>
    <property type="match status" value="1"/>
</dbReference>
<dbReference type="Pfam" id="PF02190">
    <property type="entry name" value="LON_substr_bdg"/>
    <property type="match status" value="1"/>
</dbReference>
<comment type="caution">
    <text evidence="17">The sequence shown here is derived from an EMBL/GenBank/DDBJ whole genome shotgun (WGS) entry which is preliminary data.</text>
</comment>
<evidence type="ECO:0000256" key="11">
    <source>
        <dbReference type="PIRSR" id="PIRSR001174-1"/>
    </source>
</evidence>
<dbReference type="STRING" id="1131731.BAZO_00915"/>
<dbReference type="InterPro" id="IPR004815">
    <property type="entry name" value="Lon_bac/euk-typ"/>
</dbReference>
<dbReference type="SUPFAM" id="SSF88697">
    <property type="entry name" value="PUA domain-like"/>
    <property type="match status" value="1"/>
</dbReference>
<dbReference type="PIRSF" id="PIRSF001174">
    <property type="entry name" value="Lon_proteas"/>
    <property type="match status" value="1"/>
</dbReference>
<keyword evidence="5 9" id="KW-0378">Hydrolase</keyword>
<dbReference type="NCBIfam" id="TIGR00763">
    <property type="entry name" value="lon"/>
    <property type="match status" value="1"/>
</dbReference>
<dbReference type="InterPro" id="IPR015947">
    <property type="entry name" value="PUA-like_sf"/>
</dbReference>
<dbReference type="EMBL" id="AJLR01000008">
    <property type="protein sequence ID" value="EKN70578.1"/>
    <property type="molecule type" value="Genomic_DNA"/>
</dbReference>
<evidence type="ECO:0000256" key="14">
    <source>
        <dbReference type="RuleBase" id="RU000591"/>
    </source>
</evidence>
<keyword evidence="8 9" id="KW-0346">Stress response</keyword>
<comment type="function">
    <text evidence="9">ATP-dependent serine protease that mediates the selective degradation of mutant and abnormal proteins as well as certain short-lived regulatory proteins. Required for cellular homeostasis and for survival from DNA damage and developmental changes induced by stress. Degrades polypeptides processively to yield small peptide fragments that are 5 to 10 amino acids long. Binds to DNA in a double-stranded, site-specific manner.</text>
</comment>
<comment type="subunit">
    <text evidence="9 10">Homohexamer. Organized in a ring with a central cavity.</text>
</comment>
<keyword evidence="2 9" id="KW-0963">Cytoplasm</keyword>